<accession>A0A8R2H7X1</accession>
<reference evidence="2" key="2">
    <citation type="submission" date="2022-06" db="UniProtKB">
        <authorList>
            <consortium name="EnsemblMetazoa"/>
        </authorList>
    </citation>
    <scope>IDENTIFICATION</scope>
</reference>
<reference evidence="3" key="1">
    <citation type="submission" date="2010-06" db="EMBL/GenBank/DDBJ databases">
        <authorList>
            <person name="Jiang H."/>
            <person name="Abraham K."/>
            <person name="Ali S."/>
            <person name="Alsbrooks S.L."/>
            <person name="Anim B.N."/>
            <person name="Anosike U.S."/>
            <person name="Attaway T."/>
            <person name="Bandaranaike D.P."/>
            <person name="Battles P.K."/>
            <person name="Bell S.N."/>
            <person name="Bell A.V."/>
            <person name="Beltran B."/>
            <person name="Bickham C."/>
            <person name="Bustamante Y."/>
            <person name="Caleb T."/>
            <person name="Canada A."/>
            <person name="Cardenas V."/>
            <person name="Carter K."/>
            <person name="Chacko J."/>
            <person name="Chandrabose M.N."/>
            <person name="Chavez D."/>
            <person name="Chavez A."/>
            <person name="Chen L."/>
            <person name="Chu H.-S."/>
            <person name="Claassen K.J."/>
            <person name="Cockrell R."/>
            <person name="Collins M."/>
            <person name="Cooper J.A."/>
            <person name="Cree A."/>
            <person name="Curry S.M."/>
            <person name="Da Y."/>
            <person name="Dao M.D."/>
            <person name="Das B."/>
            <person name="Davila M.-L."/>
            <person name="Davy-Carroll L."/>
            <person name="Denson S."/>
            <person name="Dinh H."/>
            <person name="Ebong V.E."/>
            <person name="Edwards J.R."/>
            <person name="Egan A."/>
            <person name="El-Daye J."/>
            <person name="Escobedo L."/>
            <person name="Fernandez S."/>
            <person name="Fernando P.R."/>
            <person name="Flagg N."/>
            <person name="Forbes L.D."/>
            <person name="Fowler R.G."/>
            <person name="Fu Q."/>
            <person name="Gabisi R.A."/>
            <person name="Ganer J."/>
            <person name="Garbino Pronczuk A."/>
            <person name="Garcia R.M."/>
            <person name="Garner T."/>
            <person name="Garrett T.E."/>
            <person name="Gonzalez D.A."/>
            <person name="Hamid H."/>
            <person name="Hawkins E.S."/>
            <person name="Hirani K."/>
            <person name="Hogues M.E."/>
            <person name="Hollins B."/>
            <person name="Hsiao C.-H."/>
            <person name="Jabil R."/>
            <person name="James M.L."/>
            <person name="Jhangiani S.N."/>
            <person name="Johnson B."/>
            <person name="Johnson Q."/>
            <person name="Joshi V."/>
            <person name="Kalu J.B."/>
            <person name="Kam C."/>
            <person name="Kashfia A."/>
            <person name="Keebler J."/>
            <person name="Kisamo H."/>
            <person name="Kovar C.L."/>
            <person name="Lago L.A."/>
            <person name="Lai C.-Y."/>
            <person name="Laidlaw J."/>
            <person name="Lara F."/>
            <person name="Le T.-K."/>
            <person name="Lee S.L."/>
            <person name="Legall F.H."/>
            <person name="Lemon S.J."/>
            <person name="Lewis L.R."/>
            <person name="Li B."/>
            <person name="Liu Y."/>
            <person name="Liu Y.-S."/>
            <person name="Lopez J."/>
            <person name="Lozado R.J."/>
            <person name="Lu J."/>
            <person name="Madu R.C."/>
            <person name="Maheshwari M."/>
            <person name="Maheshwari R."/>
            <person name="Malloy K."/>
            <person name="Martinez E."/>
            <person name="Mathew T."/>
            <person name="Mercado I.C."/>
            <person name="Mercado C."/>
            <person name="Meyer B."/>
            <person name="Montgomery K."/>
            <person name="Morgan M.B."/>
            <person name="Munidasa M."/>
            <person name="Nazareth L.V."/>
            <person name="Nelson J."/>
            <person name="Ng B.M."/>
            <person name="Nguyen N.B."/>
            <person name="Nguyen P.Q."/>
            <person name="Nguyen T."/>
            <person name="Obregon M."/>
            <person name="Okwuonu G.O."/>
            <person name="Onwere C.G."/>
            <person name="Orozco G."/>
            <person name="Parra A."/>
            <person name="Patel S."/>
            <person name="Patil S."/>
            <person name="Perez A."/>
            <person name="Perez Y."/>
            <person name="Pham C."/>
            <person name="Primus E.L."/>
            <person name="Pu L.-L."/>
            <person name="Puazo M."/>
            <person name="Qin X."/>
            <person name="Quiroz J.B."/>
            <person name="Reese J."/>
            <person name="Richards S."/>
            <person name="Rives C.M."/>
            <person name="Robberts R."/>
            <person name="Ruiz S.J."/>
            <person name="Ruiz M.J."/>
            <person name="Santibanez J."/>
            <person name="Schneider B.W."/>
            <person name="Sisson I."/>
            <person name="Smith M."/>
            <person name="Sodergren E."/>
            <person name="Song X.-Z."/>
            <person name="Song B.B."/>
            <person name="Summersgill H."/>
            <person name="Thelus R."/>
            <person name="Thornton R.D."/>
            <person name="Trejos Z.Y."/>
            <person name="Usmani K."/>
            <person name="Vattathil S."/>
            <person name="Villasana D."/>
            <person name="Walker D.L."/>
            <person name="Wang S."/>
            <person name="Wang K."/>
            <person name="White C.S."/>
            <person name="Williams A.C."/>
            <person name="Williamson J."/>
            <person name="Wilson K."/>
            <person name="Woghiren I.O."/>
            <person name="Woodworth J.R."/>
            <person name="Worley K.C."/>
            <person name="Wright R.A."/>
            <person name="Wu W."/>
            <person name="Young L."/>
            <person name="Zhang L."/>
            <person name="Zhang J."/>
            <person name="Zhu Y."/>
            <person name="Muzny D.M."/>
            <person name="Weinstock G."/>
            <person name="Gibbs R.A."/>
        </authorList>
    </citation>
    <scope>NUCLEOTIDE SEQUENCE [LARGE SCALE GENOMIC DNA]</scope>
    <source>
        <strain evidence="3">LSR1</strain>
    </source>
</reference>
<dbReference type="Proteomes" id="UP000007819">
    <property type="component" value="Chromosome A1"/>
</dbReference>
<organism evidence="2 3">
    <name type="scientific">Acyrthosiphon pisum</name>
    <name type="common">Pea aphid</name>
    <dbReference type="NCBI Taxonomy" id="7029"/>
    <lineage>
        <taxon>Eukaryota</taxon>
        <taxon>Metazoa</taxon>
        <taxon>Ecdysozoa</taxon>
        <taxon>Arthropoda</taxon>
        <taxon>Hexapoda</taxon>
        <taxon>Insecta</taxon>
        <taxon>Pterygota</taxon>
        <taxon>Neoptera</taxon>
        <taxon>Paraneoptera</taxon>
        <taxon>Hemiptera</taxon>
        <taxon>Sternorrhyncha</taxon>
        <taxon>Aphidomorpha</taxon>
        <taxon>Aphidoidea</taxon>
        <taxon>Aphididae</taxon>
        <taxon>Macrosiphini</taxon>
        <taxon>Acyrthosiphon</taxon>
    </lineage>
</organism>
<dbReference type="EnsemblMetazoa" id="XM_016808563.2">
    <property type="protein sequence ID" value="XP_016664052.1"/>
    <property type="gene ID" value="LOC100575919"/>
</dbReference>
<dbReference type="RefSeq" id="XP_016664052.1">
    <property type="nucleotide sequence ID" value="XM_016808563.1"/>
</dbReference>
<feature type="region of interest" description="Disordered" evidence="1">
    <location>
        <begin position="267"/>
        <end position="331"/>
    </location>
</feature>
<dbReference type="AlphaFoldDB" id="A0A8R2H7X1"/>
<keyword evidence="3" id="KW-1185">Reference proteome</keyword>
<dbReference type="GeneID" id="100575919"/>
<name>A0A8R2H7X1_ACYPI</name>
<sequence>MVFKAMPAAARDNDLDFTAMPITSLTIRHCGHILIAANAKNNELYMSTKSRNPTEESINLNRSNDIKILKRVRTQLKVARNHFRNNREVIARLYSDVKTVMQTNYHYEWLPSQSLVWYKKHVKKLDKDTKVFILLPVLRDSLHNFSVTLEQMRLFSETHLISNYTIRKLMLDDLSKHLIAVLCEVEAAMISLSTWRNRKMPEEPRTVIVGGLGWDPNPDHTTMMIQDWGVLTIYYRFLKDWLHISRKMVQDQVDLHQRWSAVSAVVSDVDDGDDNDESSASTIDRLPPAMPLSSSPLSLSPLSSSPMPCIRHRRCGSSKYNKRPKTSGSVT</sequence>
<feature type="compositionally biased region" description="Basic residues" evidence="1">
    <location>
        <begin position="310"/>
        <end position="325"/>
    </location>
</feature>
<proteinExistence type="predicted"/>
<feature type="compositionally biased region" description="Low complexity" evidence="1">
    <location>
        <begin position="291"/>
        <end position="308"/>
    </location>
</feature>
<evidence type="ECO:0000313" key="3">
    <source>
        <dbReference type="Proteomes" id="UP000007819"/>
    </source>
</evidence>
<evidence type="ECO:0000313" key="2">
    <source>
        <dbReference type="EnsemblMetazoa" id="XP_016664052.1"/>
    </source>
</evidence>
<dbReference type="OrthoDB" id="8194193at2759"/>
<feature type="compositionally biased region" description="Acidic residues" evidence="1">
    <location>
        <begin position="268"/>
        <end position="277"/>
    </location>
</feature>
<evidence type="ECO:0000256" key="1">
    <source>
        <dbReference type="SAM" id="MobiDB-lite"/>
    </source>
</evidence>
<protein>
    <submittedName>
        <fullName evidence="2">Uncharacterized protein</fullName>
    </submittedName>
</protein>